<dbReference type="EMBL" id="CP012673">
    <property type="protein sequence ID" value="AUX39386.1"/>
    <property type="molecule type" value="Genomic_DNA"/>
</dbReference>
<evidence type="ECO:0008006" key="4">
    <source>
        <dbReference type="Google" id="ProtNLM"/>
    </source>
</evidence>
<proteinExistence type="predicted"/>
<dbReference type="AlphaFoldDB" id="A0A2L0EJB5"/>
<feature type="chain" id="PRO_5014843500" description="Secreted protein" evidence="1">
    <location>
        <begin position="28"/>
        <end position="179"/>
    </location>
</feature>
<evidence type="ECO:0000256" key="1">
    <source>
        <dbReference type="SAM" id="SignalP"/>
    </source>
</evidence>
<protein>
    <recommendedName>
        <fullName evidence="4">Secreted protein</fullName>
    </recommendedName>
</protein>
<name>A0A2L0EJB5_SORCE</name>
<organism evidence="2 3">
    <name type="scientific">Sorangium cellulosum</name>
    <name type="common">Polyangium cellulosum</name>
    <dbReference type="NCBI Taxonomy" id="56"/>
    <lineage>
        <taxon>Bacteria</taxon>
        <taxon>Pseudomonadati</taxon>
        <taxon>Myxococcota</taxon>
        <taxon>Polyangia</taxon>
        <taxon>Polyangiales</taxon>
        <taxon>Polyangiaceae</taxon>
        <taxon>Sorangium</taxon>
    </lineage>
</organism>
<evidence type="ECO:0000313" key="2">
    <source>
        <dbReference type="EMBL" id="AUX39386.1"/>
    </source>
</evidence>
<sequence length="179" mass="18385">MRTTSRRIPSAALLALVLAAVPERGNAAEMSAGVSLGWIRAGTSPRLAVGPQAGISWSIERDLLFKVHDLCSFVPPIQAGGSGVYNHTSVAVGYAWKDVDVSAGPSVAVYLIPACGVRLCGRVAGIAVGGHAQVNVYVAGPLGVSVSANVDWISGSSLVLPSHVSATFVVGPVLRWSTQ</sequence>
<feature type="signal peptide" evidence="1">
    <location>
        <begin position="1"/>
        <end position="27"/>
    </location>
</feature>
<reference evidence="2 3" key="1">
    <citation type="submission" date="2015-09" db="EMBL/GenBank/DDBJ databases">
        <title>Sorangium comparison.</title>
        <authorList>
            <person name="Zaburannyi N."/>
            <person name="Bunk B."/>
            <person name="Overmann J."/>
            <person name="Mueller R."/>
        </authorList>
    </citation>
    <scope>NUCLEOTIDE SEQUENCE [LARGE SCALE GENOMIC DNA]</scope>
    <source>
        <strain evidence="2 3">So ce26</strain>
    </source>
</reference>
<dbReference type="Proteomes" id="UP000238348">
    <property type="component" value="Chromosome"/>
</dbReference>
<accession>A0A2L0EJB5</accession>
<gene>
    <name evidence="2" type="ORF">SOCE26_007770</name>
</gene>
<keyword evidence="1" id="KW-0732">Signal</keyword>
<evidence type="ECO:0000313" key="3">
    <source>
        <dbReference type="Proteomes" id="UP000238348"/>
    </source>
</evidence>